<dbReference type="PANTHER" id="PTHR11647:SF1">
    <property type="entry name" value="COLLAPSIN RESPONSE MEDIATOR PROTEIN"/>
    <property type="match status" value="1"/>
</dbReference>
<dbReference type="AlphaFoldDB" id="A0A1X6YD59"/>
<evidence type="ECO:0000259" key="1">
    <source>
        <dbReference type="Pfam" id="PF07969"/>
    </source>
</evidence>
<dbReference type="EMBL" id="FWFX01000002">
    <property type="protein sequence ID" value="SLN17795.1"/>
    <property type="molecule type" value="Genomic_DNA"/>
</dbReference>
<dbReference type="InterPro" id="IPR032466">
    <property type="entry name" value="Metal_Hydrolase"/>
</dbReference>
<dbReference type="PANTHER" id="PTHR11647">
    <property type="entry name" value="HYDRANTOINASE/DIHYDROPYRIMIDINASE FAMILY MEMBER"/>
    <property type="match status" value="1"/>
</dbReference>
<dbReference type="SUPFAM" id="SSF51556">
    <property type="entry name" value="Metallo-dependent hydrolases"/>
    <property type="match status" value="1"/>
</dbReference>
<keyword evidence="3" id="KW-1185">Reference proteome</keyword>
<proteinExistence type="predicted"/>
<protein>
    <submittedName>
        <fullName evidence="2">D-aminoacylase</fullName>
        <ecNumber evidence="2">3.5.1.81</ecNumber>
    </submittedName>
</protein>
<dbReference type="InterPro" id="IPR023100">
    <property type="entry name" value="D-aminoacylase_insert_dom_sf"/>
</dbReference>
<reference evidence="2 3" key="1">
    <citation type="submission" date="2017-03" db="EMBL/GenBank/DDBJ databases">
        <authorList>
            <person name="Afonso C.L."/>
            <person name="Miller P.J."/>
            <person name="Scott M.A."/>
            <person name="Spackman E."/>
            <person name="Goraichik I."/>
            <person name="Dimitrov K.M."/>
            <person name="Suarez D.L."/>
            <person name="Swayne D.E."/>
        </authorList>
    </citation>
    <scope>NUCLEOTIDE SEQUENCE [LARGE SCALE GENOMIC DNA]</scope>
    <source>
        <strain evidence="2 3">CECT 7450</strain>
    </source>
</reference>
<sequence>MQRCDVLLTGGTVIDGTGAATRRADVAIESGRILHIGDCSAIKADAVIDVTGQVVAPGFIDVHTHDDWALLATPDMAFKVTQGVTSVVAGNCGISAAPFSAKGDLPAPFDVIPGISEGRFDTVAGYAKAVTYTRPAVNVRLLAGHSSLRASVMGGDLERSASGSEIEAMRDALELALRQGAAGLSSGLDYPAALSAPMEEMVQLAGVLKGHERAVYTSHMRDESDTVIASVRETLETGQRSGARVVISHHKCAGKANFGKSVETLKLIDAARRDHEVALDVYPYVASSTSLIERFLPSADDIKVIWSTPHPEQDGRMLNDIAADWGVSREKATSMLQPAGAIYFDMDEGDLQRIMQHPAAMIGSDGLPGVDKPHPRLWGTFPRVLGRYVRELKLLELTQAIHKMTGLSAAQFGLNDRGVVREGYVADLVVFDPEQVADLADFDHPTRPSRGINHVMVNGALALTDGQQTTTRAGAFLT</sequence>
<keyword evidence="2" id="KW-0378">Hydrolase</keyword>
<dbReference type="InterPro" id="IPR050378">
    <property type="entry name" value="Metallo-dep_Hydrolases_sf"/>
</dbReference>
<accession>A0A1X6YD59</accession>
<dbReference type="OrthoDB" id="9815027at2"/>
<name>A0A1X6YD59_9RHOB</name>
<gene>
    <name evidence="2" type="primary">dan</name>
    <name evidence="2" type="ORF">ROA7450_00552</name>
</gene>
<feature type="domain" description="Amidohydrolase 3" evidence="1">
    <location>
        <begin position="47"/>
        <end position="223"/>
    </location>
</feature>
<dbReference type="Gene3D" id="3.20.20.140">
    <property type="entry name" value="Metal-dependent hydrolases"/>
    <property type="match status" value="1"/>
</dbReference>
<dbReference type="InterPro" id="IPR013108">
    <property type="entry name" value="Amidohydro_3"/>
</dbReference>
<feature type="domain" description="Amidohydrolase 3" evidence="1">
    <location>
        <begin position="351"/>
        <end position="460"/>
    </location>
</feature>
<dbReference type="RefSeq" id="WP_085804145.1">
    <property type="nucleotide sequence ID" value="NZ_FWFX01000002.1"/>
</dbReference>
<evidence type="ECO:0000313" key="3">
    <source>
        <dbReference type="Proteomes" id="UP000193061"/>
    </source>
</evidence>
<dbReference type="Gene3D" id="3.30.1490.130">
    <property type="entry name" value="D-aminoacylase. Domain 3"/>
    <property type="match status" value="1"/>
</dbReference>
<evidence type="ECO:0000313" key="2">
    <source>
        <dbReference type="EMBL" id="SLN17795.1"/>
    </source>
</evidence>
<dbReference type="Proteomes" id="UP000193061">
    <property type="component" value="Unassembled WGS sequence"/>
</dbReference>
<dbReference type="Gene3D" id="2.30.40.10">
    <property type="entry name" value="Urease, subunit C, domain 1"/>
    <property type="match status" value="1"/>
</dbReference>
<dbReference type="Pfam" id="PF07969">
    <property type="entry name" value="Amidohydro_3"/>
    <property type="match status" value="2"/>
</dbReference>
<dbReference type="EC" id="3.5.1.81" evidence="2"/>
<dbReference type="InterPro" id="IPR011059">
    <property type="entry name" value="Metal-dep_hydrolase_composite"/>
</dbReference>
<dbReference type="SUPFAM" id="SSF51338">
    <property type="entry name" value="Composite domain of metallo-dependent hydrolases"/>
    <property type="match status" value="1"/>
</dbReference>
<dbReference type="GO" id="GO:0047420">
    <property type="term" value="F:N-acyl-D-amino-acid deacylase activity"/>
    <property type="evidence" value="ECO:0007669"/>
    <property type="project" value="UniProtKB-EC"/>
</dbReference>
<organism evidence="2 3">
    <name type="scientific">Roseovarius albus</name>
    <dbReference type="NCBI Taxonomy" id="1247867"/>
    <lineage>
        <taxon>Bacteria</taxon>
        <taxon>Pseudomonadati</taxon>
        <taxon>Pseudomonadota</taxon>
        <taxon>Alphaproteobacteria</taxon>
        <taxon>Rhodobacterales</taxon>
        <taxon>Roseobacteraceae</taxon>
        <taxon>Roseovarius</taxon>
    </lineage>
</organism>
<dbReference type="CDD" id="cd01297">
    <property type="entry name" value="D-aminoacylase"/>
    <property type="match status" value="1"/>
</dbReference>